<dbReference type="RefSeq" id="WP_367879970.1">
    <property type="nucleotide sequence ID" value="NZ_JBFNXX010000041.1"/>
</dbReference>
<feature type="domain" description="DUF1330" evidence="1">
    <location>
        <begin position="3"/>
        <end position="83"/>
    </location>
</feature>
<dbReference type="Proteomes" id="UP001556098">
    <property type="component" value="Unassembled WGS sequence"/>
</dbReference>
<dbReference type="Pfam" id="PF07045">
    <property type="entry name" value="DUF1330"/>
    <property type="match status" value="1"/>
</dbReference>
<sequence length="96" mass="10627">MPKGYLVVCYRTPPTEKNLASYAADARRAIEALGGRFIARGMPVKTFEAGQYERAIIIEFESTDAAIAAYEDPTYQAILPRLGVLRDMRVIEGDDA</sequence>
<evidence type="ECO:0000313" key="3">
    <source>
        <dbReference type="Proteomes" id="UP001556098"/>
    </source>
</evidence>
<protein>
    <submittedName>
        <fullName evidence="2">DUF1330 domain-containing protein</fullName>
    </submittedName>
</protein>
<name>A0ABV3RTS6_9RHOB</name>
<accession>A0ABV3RTS6</accession>
<keyword evidence="3" id="KW-1185">Reference proteome</keyword>
<reference evidence="2 3" key="1">
    <citation type="submission" date="2024-07" db="EMBL/GenBank/DDBJ databases">
        <title>Marimonas sp.nov., isolated from tidal-flat sediment.</title>
        <authorList>
            <person name="Jayan J.N."/>
            <person name="Lee S.S."/>
        </authorList>
    </citation>
    <scope>NUCLEOTIDE SEQUENCE [LARGE SCALE GENOMIC DNA]</scope>
    <source>
        <strain evidence="2 3">MJW-29</strain>
    </source>
</reference>
<gene>
    <name evidence="2" type="ORF">AB2B41_21970</name>
</gene>
<proteinExistence type="predicted"/>
<dbReference type="EMBL" id="JBFNXX010000041">
    <property type="protein sequence ID" value="MEW9922274.1"/>
    <property type="molecule type" value="Genomic_DNA"/>
</dbReference>
<dbReference type="InterPro" id="IPR010753">
    <property type="entry name" value="DUF1330"/>
</dbReference>
<dbReference type="InterPro" id="IPR011008">
    <property type="entry name" value="Dimeric_a/b-barrel"/>
</dbReference>
<dbReference type="SUPFAM" id="SSF54909">
    <property type="entry name" value="Dimeric alpha+beta barrel"/>
    <property type="match status" value="1"/>
</dbReference>
<dbReference type="Gene3D" id="3.30.70.100">
    <property type="match status" value="1"/>
</dbReference>
<evidence type="ECO:0000259" key="1">
    <source>
        <dbReference type="Pfam" id="PF07045"/>
    </source>
</evidence>
<organism evidence="2 3">
    <name type="scientific">Sulfitobacter sediminis</name>
    <dbReference type="NCBI Taxonomy" id="3234186"/>
    <lineage>
        <taxon>Bacteria</taxon>
        <taxon>Pseudomonadati</taxon>
        <taxon>Pseudomonadota</taxon>
        <taxon>Alphaproteobacteria</taxon>
        <taxon>Rhodobacterales</taxon>
        <taxon>Roseobacteraceae</taxon>
        <taxon>Sulfitobacter</taxon>
    </lineage>
</organism>
<comment type="caution">
    <text evidence="2">The sequence shown here is derived from an EMBL/GenBank/DDBJ whole genome shotgun (WGS) entry which is preliminary data.</text>
</comment>
<evidence type="ECO:0000313" key="2">
    <source>
        <dbReference type="EMBL" id="MEW9922274.1"/>
    </source>
</evidence>